<dbReference type="CDD" id="cd00037">
    <property type="entry name" value="CLECT"/>
    <property type="match status" value="1"/>
</dbReference>
<dbReference type="Ensembl" id="ENSACIT00000006719.1">
    <property type="protein sequence ID" value="ENSACIP00000006521.1"/>
    <property type="gene ID" value="ENSACIG00000005124.1"/>
</dbReference>
<keyword evidence="3" id="KW-1185">Reference proteome</keyword>
<dbReference type="InterPro" id="IPR050111">
    <property type="entry name" value="C-type_lectin/snaclec_domain"/>
</dbReference>
<dbReference type="Gene3D" id="3.10.100.10">
    <property type="entry name" value="Mannose-Binding Protein A, subunit A"/>
    <property type="match status" value="1"/>
</dbReference>
<evidence type="ECO:0000313" key="2">
    <source>
        <dbReference type="Ensembl" id="ENSACIP00000006521.1"/>
    </source>
</evidence>
<dbReference type="InterPro" id="IPR016187">
    <property type="entry name" value="CTDL_fold"/>
</dbReference>
<organism evidence="2 3">
    <name type="scientific">Amphilophus citrinellus</name>
    <name type="common">Midas cichlid</name>
    <name type="synonym">Cichlasoma citrinellum</name>
    <dbReference type="NCBI Taxonomy" id="61819"/>
    <lineage>
        <taxon>Eukaryota</taxon>
        <taxon>Metazoa</taxon>
        <taxon>Chordata</taxon>
        <taxon>Craniata</taxon>
        <taxon>Vertebrata</taxon>
        <taxon>Euteleostomi</taxon>
        <taxon>Actinopterygii</taxon>
        <taxon>Neopterygii</taxon>
        <taxon>Teleostei</taxon>
        <taxon>Neoteleostei</taxon>
        <taxon>Acanthomorphata</taxon>
        <taxon>Ovalentaria</taxon>
        <taxon>Cichlomorphae</taxon>
        <taxon>Cichliformes</taxon>
        <taxon>Cichlidae</taxon>
        <taxon>New World cichlids</taxon>
        <taxon>Cichlasomatinae</taxon>
        <taxon>Heroini</taxon>
        <taxon>Amphilophus</taxon>
    </lineage>
</organism>
<dbReference type="OMA" id="RCINDAP"/>
<dbReference type="STRING" id="61819.ENSACIP00000006521"/>
<dbReference type="InterPro" id="IPR016186">
    <property type="entry name" value="C-type_lectin-like/link_sf"/>
</dbReference>
<sequence length="157" mass="19007">MYIYPFSVKFNALILSKYRLVKSHWHKRVGWTRYGNRYYRYFPYRWTWAQAQRFCQSKNANLASVRNLGEYRAIQRVIYRVTHRFVPTWIGGSDAQQERFWFWIDGTPFRFTYWCPAEPNNAGSREHCLHMNWTGCRCINDAPCYNQYPFVCVLKSG</sequence>
<dbReference type="SMART" id="SM00034">
    <property type="entry name" value="CLECT"/>
    <property type="match status" value="1"/>
</dbReference>
<dbReference type="InterPro" id="IPR001304">
    <property type="entry name" value="C-type_lectin-like"/>
</dbReference>
<dbReference type="PANTHER" id="PTHR22803">
    <property type="entry name" value="MANNOSE, PHOSPHOLIPASE, LECTIN RECEPTOR RELATED"/>
    <property type="match status" value="1"/>
</dbReference>
<name>A0A3Q0R7N8_AMPCI</name>
<dbReference type="AlphaFoldDB" id="A0A3Q0R7N8"/>
<dbReference type="PROSITE" id="PS50041">
    <property type="entry name" value="C_TYPE_LECTIN_2"/>
    <property type="match status" value="1"/>
</dbReference>
<evidence type="ECO:0000313" key="3">
    <source>
        <dbReference type="Proteomes" id="UP000261340"/>
    </source>
</evidence>
<dbReference type="GeneTree" id="ENSGT00940000164599"/>
<evidence type="ECO:0000259" key="1">
    <source>
        <dbReference type="PROSITE" id="PS50041"/>
    </source>
</evidence>
<reference evidence="2" key="2">
    <citation type="submission" date="2025-09" db="UniProtKB">
        <authorList>
            <consortium name="Ensembl"/>
        </authorList>
    </citation>
    <scope>IDENTIFICATION</scope>
</reference>
<dbReference type="Pfam" id="PF00059">
    <property type="entry name" value="Lectin_C"/>
    <property type="match status" value="1"/>
</dbReference>
<reference evidence="2" key="1">
    <citation type="submission" date="2025-08" db="UniProtKB">
        <authorList>
            <consortium name="Ensembl"/>
        </authorList>
    </citation>
    <scope>IDENTIFICATION</scope>
</reference>
<proteinExistence type="predicted"/>
<dbReference type="Proteomes" id="UP000261340">
    <property type="component" value="Unplaced"/>
</dbReference>
<accession>A0A3Q0R7N8</accession>
<feature type="domain" description="C-type lectin" evidence="1">
    <location>
        <begin position="34"/>
        <end position="153"/>
    </location>
</feature>
<dbReference type="SUPFAM" id="SSF56436">
    <property type="entry name" value="C-type lectin-like"/>
    <property type="match status" value="1"/>
</dbReference>
<protein>
    <recommendedName>
        <fullName evidence="1">C-type lectin domain-containing protein</fullName>
    </recommendedName>
</protein>